<dbReference type="GO" id="GO:0000390">
    <property type="term" value="P:spliceosomal complex disassembly"/>
    <property type="evidence" value="ECO:0007669"/>
    <property type="project" value="TreeGrafter"/>
</dbReference>
<evidence type="ECO:0000256" key="1">
    <source>
        <dbReference type="ARBA" id="ARBA00004123"/>
    </source>
</evidence>
<dbReference type="InterPro" id="IPR035979">
    <property type="entry name" value="RBD_domain_sf"/>
</dbReference>
<dbReference type="SMART" id="SM00271">
    <property type="entry name" value="DnaJ"/>
    <property type="match status" value="1"/>
</dbReference>
<dbReference type="InterPro" id="IPR052094">
    <property type="entry name" value="Pre-mRNA-splicing_ERAD"/>
</dbReference>
<feature type="compositionally biased region" description="Basic and acidic residues" evidence="6">
    <location>
        <begin position="246"/>
        <end position="258"/>
    </location>
</feature>
<dbReference type="Proteomes" id="UP001497525">
    <property type="component" value="Unassembled WGS sequence"/>
</dbReference>
<evidence type="ECO:0000256" key="4">
    <source>
        <dbReference type="ARBA" id="ARBA00023186"/>
    </source>
</evidence>
<name>A0AAV2T4K2_CALDB</name>
<feature type="compositionally biased region" description="Basic and acidic residues" evidence="6">
    <location>
        <begin position="93"/>
        <end position="108"/>
    </location>
</feature>
<feature type="region of interest" description="Disordered" evidence="6">
    <location>
        <begin position="243"/>
        <end position="268"/>
    </location>
</feature>
<feature type="domain" description="J" evidence="7">
    <location>
        <begin position="4"/>
        <end position="69"/>
    </location>
</feature>
<dbReference type="EMBL" id="CAXLJL010000114">
    <property type="protein sequence ID" value="CAL5132099.1"/>
    <property type="molecule type" value="Genomic_DNA"/>
</dbReference>
<protein>
    <recommendedName>
        <fullName evidence="7">J domain-containing protein</fullName>
    </recommendedName>
</protein>
<dbReference type="InterPro" id="IPR036869">
    <property type="entry name" value="J_dom_sf"/>
</dbReference>
<dbReference type="GO" id="GO:0005681">
    <property type="term" value="C:spliceosomal complex"/>
    <property type="evidence" value="ECO:0007669"/>
    <property type="project" value="TreeGrafter"/>
</dbReference>
<keyword evidence="4" id="KW-0143">Chaperone</keyword>
<sequence length="282" mass="32369">MDIDLYAFFNLSDECTTKDIKHAYKSKARELHPDKNKDNPLAKEQFQQLKEYYEILHDPVRRKEYDAKWKAKREAQKRHEALDENRRKLKEKLEAQEAKAKAEREQQRRASATTATADQIRREWQKRNEQIELEARLARKRLLEEQKQQLQAQFCSKAPRSGGAIVRVKWVVTTDKAQIAACYTKDFLKTCLSEYGEVVALTIGKKGTAMAEFASLSGAEKAVAASEHGEVGIPNSPLRLTLVSEENPHPSDWSEKPEPSPQQTSFESFESDILSRMANFTN</sequence>
<comment type="caution">
    <text evidence="8">The sequence shown here is derived from an EMBL/GenBank/DDBJ whole genome shotgun (WGS) entry which is preliminary data.</text>
</comment>
<dbReference type="PROSITE" id="PS50076">
    <property type="entry name" value="DNAJ_2"/>
    <property type="match status" value="1"/>
</dbReference>
<keyword evidence="3" id="KW-0963">Cytoplasm</keyword>
<dbReference type="PANTHER" id="PTHR44313:SF1">
    <property type="entry name" value="DNAJ HOMOLOG SUBFAMILY C MEMBER 17"/>
    <property type="match status" value="1"/>
</dbReference>
<dbReference type="InterPro" id="IPR012677">
    <property type="entry name" value="Nucleotide-bd_a/b_plait_sf"/>
</dbReference>
<dbReference type="SUPFAM" id="SSF46565">
    <property type="entry name" value="Chaperone J-domain"/>
    <property type="match status" value="1"/>
</dbReference>
<evidence type="ECO:0000256" key="3">
    <source>
        <dbReference type="ARBA" id="ARBA00022490"/>
    </source>
</evidence>
<dbReference type="InterPro" id="IPR018253">
    <property type="entry name" value="DnaJ_domain_CS"/>
</dbReference>
<dbReference type="PRINTS" id="PR00625">
    <property type="entry name" value="JDOMAIN"/>
</dbReference>
<evidence type="ECO:0000256" key="5">
    <source>
        <dbReference type="ARBA" id="ARBA00023242"/>
    </source>
</evidence>
<evidence type="ECO:0000259" key="7">
    <source>
        <dbReference type="PROSITE" id="PS50076"/>
    </source>
</evidence>
<evidence type="ECO:0000313" key="8">
    <source>
        <dbReference type="EMBL" id="CAL5132099.1"/>
    </source>
</evidence>
<dbReference type="Gene3D" id="1.10.287.110">
    <property type="entry name" value="DnaJ domain"/>
    <property type="match status" value="1"/>
</dbReference>
<proteinExistence type="predicted"/>
<dbReference type="InterPro" id="IPR001623">
    <property type="entry name" value="DnaJ_domain"/>
</dbReference>
<evidence type="ECO:0000256" key="2">
    <source>
        <dbReference type="ARBA" id="ARBA00004496"/>
    </source>
</evidence>
<evidence type="ECO:0000256" key="6">
    <source>
        <dbReference type="SAM" id="MobiDB-lite"/>
    </source>
</evidence>
<dbReference type="AlphaFoldDB" id="A0AAV2T4K2"/>
<dbReference type="GO" id="GO:0005737">
    <property type="term" value="C:cytoplasm"/>
    <property type="evidence" value="ECO:0007669"/>
    <property type="project" value="UniProtKB-SubCell"/>
</dbReference>
<comment type="subcellular location">
    <subcellularLocation>
        <location evidence="2">Cytoplasm</location>
    </subcellularLocation>
    <subcellularLocation>
        <location evidence="1">Nucleus</location>
    </subcellularLocation>
</comment>
<keyword evidence="5" id="KW-0539">Nucleus</keyword>
<dbReference type="Pfam" id="PF00226">
    <property type="entry name" value="DnaJ"/>
    <property type="match status" value="1"/>
</dbReference>
<dbReference type="CDD" id="cd06257">
    <property type="entry name" value="DnaJ"/>
    <property type="match status" value="1"/>
</dbReference>
<gene>
    <name evidence="8" type="ORF">CDAUBV1_LOCUS4611</name>
</gene>
<organism evidence="8 9">
    <name type="scientific">Calicophoron daubneyi</name>
    <name type="common">Rumen fluke</name>
    <name type="synonym">Paramphistomum daubneyi</name>
    <dbReference type="NCBI Taxonomy" id="300641"/>
    <lineage>
        <taxon>Eukaryota</taxon>
        <taxon>Metazoa</taxon>
        <taxon>Spiralia</taxon>
        <taxon>Lophotrochozoa</taxon>
        <taxon>Platyhelminthes</taxon>
        <taxon>Trematoda</taxon>
        <taxon>Digenea</taxon>
        <taxon>Plagiorchiida</taxon>
        <taxon>Pronocephalata</taxon>
        <taxon>Paramphistomoidea</taxon>
        <taxon>Paramphistomidae</taxon>
        <taxon>Calicophoron</taxon>
    </lineage>
</organism>
<reference evidence="8" key="1">
    <citation type="submission" date="2024-06" db="EMBL/GenBank/DDBJ databases">
        <authorList>
            <person name="Liu X."/>
            <person name="Lenzi L."/>
            <person name="Haldenby T S."/>
            <person name="Uol C."/>
        </authorList>
    </citation>
    <scope>NUCLEOTIDE SEQUENCE</scope>
</reference>
<dbReference type="PROSITE" id="PS00636">
    <property type="entry name" value="DNAJ_1"/>
    <property type="match status" value="1"/>
</dbReference>
<dbReference type="GO" id="GO:0003676">
    <property type="term" value="F:nucleic acid binding"/>
    <property type="evidence" value="ECO:0007669"/>
    <property type="project" value="InterPro"/>
</dbReference>
<feature type="region of interest" description="Disordered" evidence="6">
    <location>
        <begin position="93"/>
        <end position="118"/>
    </location>
</feature>
<dbReference type="Gene3D" id="3.30.70.330">
    <property type="match status" value="1"/>
</dbReference>
<accession>A0AAV2T4K2</accession>
<dbReference type="PANTHER" id="PTHR44313">
    <property type="entry name" value="DNAJ HOMOLOG SUBFAMILY C MEMBER 17"/>
    <property type="match status" value="1"/>
</dbReference>
<evidence type="ECO:0000313" key="9">
    <source>
        <dbReference type="Proteomes" id="UP001497525"/>
    </source>
</evidence>
<dbReference type="SUPFAM" id="SSF54928">
    <property type="entry name" value="RNA-binding domain, RBD"/>
    <property type="match status" value="1"/>
</dbReference>